<evidence type="ECO:0000256" key="6">
    <source>
        <dbReference type="ARBA" id="ARBA00022833"/>
    </source>
</evidence>
<evidence type="ECO:0000256" key="5">
    <source>
        <dbReference type="ARBA" id="ARBA00022801"/>
    </source>
</evidence>
<dbReference type="InterPro" id="IPR042089">
    <property type="entry name" value="Peptidase_M13_dom_2"/>
</dbReference>
<dbReference type="RefSeq" id="XP_003389739.3">
    <property type="nucleotide sequence ID" value="XM_003389691.3"/>
</dbReference>
<keyword evidence="9" id="KW-0472">Membrane</keyword>
<keyword evidence="9" id="KW-0812">Transmembrane</keyword>
<dbReference type="Gene3D" id="1.10.1380.10">
    <property type="entry name" value="Neutral endopeptidase , domain2"/>
    <property type="match status" value="1"/>
</dbReference>
<feature type="transmembrane region" description="Helical" evidence="9">
    <location>
        <begin position="31"/>
        <end position="56"/>
    </location>
</feature>
<sequence>MSTNIQGERMEDEQHLLSGRSSKGPSASCKLIVALAILIPTALLLAALAAIAVLSVRITHLQATSSSNSQTNVCTSPSCIKLASNVLQFMNTSVDPCQDFYNYSCGGWEAANVIPSGYGSWGLFNELNQRNNIAIKKLLDGMKLSDVDAVKLARKLYESCMDTDGLTAKGAEPIRNLLSLTGGWDLVGVMNSSAPQWSLFSADFRSSKSYGNDGFFSFGISVNDKNSSQYIPVLSQSGLTLPSPDSYTDPSAANVTIPALKQFIVSILSLINNTNGGTGAAAAGSGFEQVADQIIDLETSLAEIFVSNVALRDPQATYNLYNLTELANSTLWTQFNWTQYILESFKAAQLGDIGSDDIVINVRTPSYFKNLSLVYINYNESVLENYFKWHLVLQYIEYLGNQFLSPYYQYTTSVLGSGKTERYLTCVSSLEDIVPMTVSRLYTDYVLAPGTKGNISEMVSQIKTAFQERLSKNTFLDSVTKQRSIWKVGNISQMIAYPDEISDNNYLLNKSASVVQASGQYFMSAVNHVINGNTENLQKLGKPVVKTEWEIAPTVVNAYYEPLYNEFVFLEGILNSPFFDAGWPDYFKYGAFGVVAGHELTHGFDDQGQQYNQDGVLTPWWTNTSVAKFKNKTKCFVEQYSQYSMFGYHINGELTQGENIADNGGVKTAFQAYKNVAGTTTPPSLPSVDLNPDQLFFVAFGQVWCSLFSPQFIASNLKTNPHSPGPYRVIGALSNSEEFSSTFKCADNTRMNPSNKCDLW</sequence>
<keyword evidence="7" id="KW-0482">Metalloprotease</keyword>
<evidence type="ECO:0000313" key="13">
    <source>
        <dbReference type="Proteomes" id="UP000007879"/>
    </source>
</evidence>
<protein>
    <recommendedName>
        <fullName evidence="14">Endothelin-converting enzyme 1</fullName>
    </recommendedName>
</protein>
<dbReference type="InterPro" id="IPR008753">
    <property type="entry name" value="Peptidase_M13_N"/>
</dbReference>
<dbReference type="GeneID" id="100632843"/>
<evidence type="ECO:0000313" key="12">
    <source>
        <dbReference type="EnsemblMetazoa" id="XP_003389739.3"/>
    </source>
</evidence>
<dbReference type="InterPro" id="IPR000718">
    <property type="entry name" value="Peptidase_M13"/>
</dbReference>
<keyword evidence="5" id="KW-0378">Hydrolase</keyword>
<evidence type="ECO:0000259" key="10">
    <source>
        <dbReference type="Pfam" id="PF01431"/>
    </source>
</evidence>
<dbReference type="PROSITE" id="PS51885">
    <property type="entry name" value="NEPRILYSIN"/>
    <property type="match status" value="1"/>
</dbReference>
<comment type="similarity">
    <text evidence="2">Belongs to the peptidase M13 family.</text>
</comment>
<organism evidence="12 13">
    <name type="scientific">Amphimedon queenslandica</name>
    <name type="common">Sponge</name>
    <dbReference type="NCBI Taxonomy" id="400682"/>
    <lineage>
        <taxon>Eukaryota</taxon>
        <taxon>Metazoa</taxon>
        <taxon>Porifera</taxon>
        <taxon>Demospongiae</taxon>
        <taxon>Heteroscleromorpha</taxon>
        <taxon>Haplosclerida</taxon>
        <taxon>Niphatidae</taxon>
        <taxon>Amphimedon</taxon>
    </lineage>
</organism>
<accession>A0AAN0IHR6</accession>
<comment type="cofactor">
    <cofactor evidence="1">
        <name>Zn(2+)</name>
        <dbReference type="ChEBI" id="CHEBI:29105"/>
    </cofactor>
</comment>
<keyword evidence="4" id="KW-0479">Metal-binding</keyword>
<dbReference type="EnsemblMetazoa" id="XM_003389691.3">
    <property type="protein sequence ID" value="XP_003389739.3"/>
    <property type="gene ID" value="LOC100632843"/>
</dbReference>
<dbReference type="Proteomes" id="UP000007879">
    <property type="component" value="Unassembled WGS sequence"/>
</dbReference>
<feature type="region of interest" description="Disordered" evidence="8">
    <location>
        <begin position="1"/>
        <end position="25"/>
    </location>
</feature>
<dbReference type="CDD" id="cd08662">
    <property type="entry name" value="M13"/>
    <property type="match status" value="1"/>
</dbReference>
<evidence type="ECO:0000256" key="7">
    <source>
        <dbReference type="ARBA" id="ARBA00023049"/>
    </source>
</evidence>
<evidence type="ECO:0000256" key="3">
    <source>
        <dbReference type="ARBA" id="ARBA00022670"/>
    </source>
</evidence>
<dbReference type="GO" id="GO:0046872">
    <property type="term" value="F:metal ion binding"/>
    <property type="evidence" value="ECO:0007669"/>
    <property type="project" value="UniProtKB-KW"/>
</dbReference>
<evidence type="ECO:0000256" key="8">
    <source>
        <dbReference type="SAM" id="MobiDB-lite"/>
    </source>
</evidence>
<dbReference type="Pfam" id="PF01431">
    <property type="entry name" value="Peptidase_M13"/>
    <property type="match status" value="1"/>
</dbReference>
<keyword evidence="3" id="KW-0645">Protease</keyword>
<evidence type="ECO:0000256" key="1">
    <source>
        <dbReference type="ARBA" id="ARBA00001947"/>
    </source>
</evidence>
<reference evidence="12" key="2">
    <citation type="submission" date="2024-06" db="UniProtKB">
        <authorList>
            <consortium name="EnsemblMetazoa"/>
        </authorList>
    </citation>
    <scope>IDENTIFICATION</scope>
</reference>
<evidence type="ECO:0008006" key="14">
    <source>
        <dbReference type="Google" id="ProtNLM"/>
    </source>
</evidence>
<dbReference type="GO" id="GO:0004222">
    <property type="term" value="F:metalloendopeptidase activity"/>
    <property type="evidence" value="ECO:0007669"/>
    <property type="project" value="InterPro"/>
</dbReference>
<feature type="domain" description="Peptidase M13 N-terminal" evidence="11">
    <location>
        <begin position="96"/>
        <end position="498"/>
    </location>
</feature>
<evidence type="ECO:0000256" key="4">
    <source>
        <dbReference type="ARBA" id="ARBA00022723"/>
    </source>
</evidence>
<dbReference type="InterPro" id="IPR018497">
    <property type="entry name" value="Peptidase_M13_C"/>
</dbReference>
<dbReference type="PANTHER" id="PTHR11733">
    <property type="entry name" value="ZINC METALLOPROTEASE FAMILY M13 NEPRILYSIN-RELATED"/>
    <property type="match status" value="1"/>
</dbReference>
<dbReference type="Gene3D" id="3.40.390.10">
    <property type="entry name" value="Collagenase (Catalytic Domain)"/>
    <property type="match status" value="1"/>
</dbReference>
<feature type="domain" description="Peptidase M13 C-terminal" evidence="10">
    <location>
        <begin position="557"/>
        <end position="759"/>
    </location>
</feature>
<keyword evidence="9" id="KW-1133">Transmembrane helix</keyword>
<keyword evidence="13" id="KW-1185">Reference proteome</keyword>
<evidence type="ECO:0000259" key="11">
    <source>
        <dbReference type="Pfam" id="PF05649"/>
    </source>
</evidence>
<evidence type="ECO:0000256" key="2">
    <source>
        <dbReference type="ARBA" id="ARBA00007357"/>
    </source>
</evidence>
<dbReference type="InterPro" id="IPR024079">
    <property type="entry name" value="MetalloPept_cat_dom_sf"/>
</dbReference>
<dbReference type="KEGG" id="aqu:100632843"/>
<dbReference type="SUPFAM" id="SSF55486">
    <property type="entry name" value="Metalloproteases ('zincins'), catalytic domain"/>
    <property type="match status" value="1"/>
</dbReference>
<reference evidence="13" key="1">
    <citation type="journal article" date="2010" name="Nature">
        <title>The Amphimedon queenslandica genome and the evolution of animal complexity.</title>
        <authorList>
            <person name="Srivastava M."/>
            <person name="Simakov O."/>
            <person name="Chapman J."/>
            <person name="Fahey B."/>
            <person name="Gauthier M.E."/>
            <person name="Mitros T."/>
            <person name="Richards G.S."/>
            <person name="Conaco C."/>
            <person name="Dacre M."/>
            <person name="Hellsten U."/>
            <person name="Larroux C."/>
            <person name="Putnam N.H."/>
            <person name="Stanke M."/>
            <person name="Adamska M."/>
            <person name="Darling A."/>
            <person name="Degnan S.M."/>
            <person name="Oakley T.H."/>
            <person name="Plachetzki D.C."/>
            <person name="Zhai Y."/>
            <person name="Adamski M."/>
            <person name="Calcino A."/>
            <person name="Cummins S.F."/>
            <person name="Goodstein D.M."/>
            <person name="Harris C."/>
            <person name="Jackson D.J."/>
            <person name="Leys S.P."/>
            <person name="Shu S."/>
            <person name="Woodcroft B.J."/>
            <person name="Vervoort M."/>
            <person name="Kosik K.S."/>
            <person name="Manning G."/>
            <person name="Degnan B.M."/>
            <person name="Rokhsar D.S."/>
        </authorList>
    </citation>
    <scope>NUCLEOTIDE SEQUENCE [LARGE SCALE GENOMIC DNA]</scope>
</reference>
<evidence type="ECO:0000256" key="9">
    <source>
        <dbReference type="SAM" id="Phobius"/>
    </source>
</evidence>
<dbReference type="Pfam" id="PF05649">
    <property type="entry name" value="Peptidase_M13_N"/>
    <property type="match status" value="1"/>
</dbReference>
<dbReference type="PANTHER" id="PTHR11733:SF167">
    <property type="entry name" value="FI17812P1-RELATED"/>
    <property type="match status" value="1"/>
</dbReference>
<keyword evidence="6" id="KW-0862">Zinc</keyword>
<proteinExistence type="inferred from homology"/>
<dbReference type="PRINTS" id="PR00786">
    <property type="entry name" value="NEPRILYSIN"/>
</dbReference>
<name>A0AAN0IHR6_AMPQE</name>
<dbReference type="GO" id="GO:0005886">
    <property type="term" value="C:plasma membrane"/>
    <property type="evidence" value="ECO:0007669"/>
    <property type="project" value="TreeGrafter"/>
</dbReference>
<dbReference type="GO" id="GO:0016485">
    <property type="term" value="P:protein processing"/>
    <property type="evidence" value="ECO:0007669"/>
    <property type="project" value="TreeGrafter"/>
</dbReference>
<dbReference type="AlphaFoldDB" id="A0AAN0IHR6"/>